<evidence type="ECO:0000256" key="1">
    <source>
        <dbReference type="ARBA" id="ARBA00004651"/>
    </source>
</evidence>
<dbReference type="InterPro" id="IPR018076">
    <property type="entry name" value="T2SS_GspF_dom"/>
</dbReference>
<proteinExistence type="predicted"/>
<keyword evidence="3 6" id="KW-0812">Transmembrane</keyword>
<feature type="transmembrane region" description="Helical" evidence="6">
    <location>
        <begin position="41"/>
        <end position="69"/>
    </location>
</feature>
<evidence type="ECO:0000256" key="4">
    <source>
        <dbReference type="ARBA" id="ARBA00022989"/>
    </source>
</evidence>
<comment type="subcellular location">
    <subcellularLocation>
        <location evidence="1">Cell membrane</location>
        <topology evidence="1">Multi-pass membrane protein</topology>
    </subcellularLocation>
</comment>
<evidence type="ECO:0000313" key="10">
    <source>
        <dbReference type="Proteomes" id="UP000516235"/>
    </source>
</evidence>
<keyword evidence="11" id="KW-1185">Reference proteome</keyword>
<evidence type="ECO:0000313" key="11">
    <source>
        <dbReference type="Proteomes" id="UP000642876"/>
    </source>
</evidence>
<keyword evidence="4 6" id="KW-1133">Transmembrane helix</keyword>
<keyword evidence="5 6" id="KW-0472">Membrane</keyword>
<feature type="transmembrane region" description="Helical" evidence="6">
    <location>
        <begin position="190"/>
        <end position="209"/>
    </location>
</feature>
<evidence type="ECO:0000256" key="5">
    <source>
        <dbReference type="ARBA" id="ARBA00023136"/>
    </source>
</evidence>
<gene>
    <name evidence="8" type="ORF">H7348_09580</name>
    <name evidence="9" type="ORF">IAU68_00860</name>
</gene>
<reference evidence="10 11" key="1">
    <citation type="submission" date="2020-08" db="EMBL/GenBank/DDBJ databases">
        <title>novel species in genus Corynebacterium.</title>
        <authorList>
            <person name="Zhang G."/>
        </authorList>
    </citation>
    <scope>NUCLEOTIDE SEQUENCE [LARGE SCALE GENOMIC DNA]</scope>
    <source>
        <strain evidence="9">Zg-917</strain>
        <strain evidence="10 11">zg-917</strain>
    </source>
</reference>
<evidence type="ECO:0000259" key="7">
    <source>
        <dbReference type="Pfam" id="PF00482"/>
    </source>
</evidence>
<sequence>MNGLLLLAGAVACPPPAPFQRVSARAFRVRAAVAIPVVVGAVVLAALVFDRASLVIAGACAAATVVWVVDTRRRSRASERRSDAAAVFLGHLGTNVEAGAPLLDALARAAEHAPPAVARDVAHLIHHVGSGVAVAPETPEFARIGTLFSLAATRGVPLSRLVAAARDDIDHTRRHRATTNAALAGPRTTAVVLALLPLAGLLMGAAMGANPVAFLTGGGLGGVLLTLGTALVCAGVVVSQRIIEGAAT</sequence>
<evidence type="ECO:0000256" key="6">
    <source>
        <dbReference type="SAM" id="Phobius"/>
    </source>
</evidence>
<dbReference type="EMBL" id="JACMYE010000008">
    <property type="protein sequence ID" value="MBC3179548.1"/>
    <property type="molecule type" value="Genomic_DNA"/>
</dbReference>
<dbReference type="EMBL" id="CP061032">
    <property type="protein sequence ID" value="QNP90380.1"/>
    <property type="molecule type" value="Genomic_DNA"/>
</dbReference>
<accession>A0A7H0JZB4</accession>
<name>A0A7H0JZB4_9CORY</name>
<evidence type="ECO:0000313" key="8">
    <source>
        <dbReference type="EMBL" id="MBC3179548.1"/>
    </source>
</evidence>
<keyword evidence="2" id="KW-1003">Cell membrane</keyword>
<dbReference type="Proteomes" id="UP000642876">
    <property type="component" value="Unassembled WGS sequence"/>
</dbReference>
<evidence type="ECO:0000256" key="3">
    <source>
        <dbReference type="ARBA" id="ARBA00022692"/>
    </source>
</evidence>
<dbReference type="GO" id="GO:0005886">
    <property type="term" value="C:plasma membrane"/>
    <property type="evidence" value="ECO:0007669"/>
    <property type="project" value="UniProtKB-SubCell"/>
</dbReference>
<protein>
    <submittedName>
        <fullName evidence="9">Type II secretion system F family protein</fullName>
    </submittedName>
</protein>
<feature type="domain" description="Type II secretion system protein GspF" evidence="7">
    <location>
        <begin position="88"/>
        <end position="203"/>
    </location>
</feature>
<dbReference type="Proteomes" id="UP000516235">
    <property type="component" value="Chromosome"/>
</dbReference>
<dbReference type="RefSeq" id="WP_171193203.1">
    <property type="nucleotide sequence ID" value="NZ_CP061032.1"/>
</dbReference>
<organism evidence="9 10">
    <name type="scientific">Corynebacterium lujinxingii</name>
    <dbReference type="NCBI Taxonomy" id="2763010"/>
    <lineage>
        <taxon>Bacteria</taxon>
        <taxon>Bacillati</taxon>
        <taxon>Actinomycetota</taxon>
        <taxon>Actinomycetes</taxon>
        <taxon>Mycobacteriales</taxon>
        <taxon>Corynebacteriaceae</taxon>
        <taxon>Corynebacterium</taxon>
    </lineage>
</organism>
<dbReference type="AlphaFoldDB" id="A0A7H0JZB4"/>
<feature type="transmembrane region" description="Helical" evidence="6">
    <location>
        <begin position="215"/>
        <end position="238"/>
    </location>
</feature>
<evidence type="ECO:0000313" key="9">
    <source>
        <dbReference type="EMBL" id="QNP90380.1"/>
    </source>
</evidence>
<dbReference type="Pfam" id="PF00482">
    <property type="entry name" value="T2SSF"/>
    <property type="match status" value="1"/>
</dbReference>
<dbReference type="PANTHER" id="PTHR35007:SF4">
    <property type="entry name" value="CONSERVED TRANSMEMBRANE PROTEIN-RELATED"/>
    <property type="match status" value="1"/>
</dbReference>
<dbReference type="KEGG" id="cluj:IAU68_00860"/>
<dbReference type="PANTHER" id="PTHR35007">
    <property type="entry name" value="INTEGRAL MEMBRANE PROTEIN-RELATED"/>
    <property type="match status" value="1"/>
</dbReference>
<evidence type="ECO:0000256" key="2">
    <source>
        <dbReference type="ARBA" id="ARBA00022475"/>
    </source>
</evidence>